<reference evidence="2 3" key="1">
    <citation type="submission" date="2019-02" db="EMBL/GenBank/DDBJ databases">
        <title>Deep-cultivation of Planctomycetes and their phenomic and genomic characterization uncovers novel biology.</title>
        <authorList>
            <person name="Wiegand S."/>
            <person name="Jogler M."/>
            <person name="Boedeker C."/>
            <person name="Pinto D."/>
            <person name="Vollmers J."/>
            <person name="Rivas-Marin E."/>
            <person name="Kohn T."/>
            <person name="Peeters S.H."/>
            <person name="Heuer A."/>
            <person name="Rast P."/>
            <person name="Oberbeckmann S."/>
            <person name="Bunk B."/>
            <person name="Jeske O."/>
            <person name="Meyerdierks A."/>
            <person name="Storesund J.E."/>
            <person name="Kallscheuer N."/>
            <person name="Luecker S."/>
            <person name="Lage O.M."/>
            <person name="Pohl T."/>
            <person name="Merkel B.J."/>
            <person name="Hornburger P."/>
            <person name="Mueller R.-W."/>
            <person name="Bruemmer F."/>
            <person name="Labrenz M."/>
            <person name="Spormann A.M."/>
            <person name="Op den Camp H."/>
            <person name="Overmann J."/>
            <person name="Amann R."/>
            <person name="Jetten M.S.M."/>
            <person name="Mascher T."/>
            <person name="Medema M.H."/>
            <person name="Devos D.P."/>
            <person name="Kaster A.-K."/>
            <person name="Ovreas L."/>
            <person name="Rohde M."/>
            <person name="Galperin M.Y."/>
            <person name="Jogler C."/>
        </authorList>
    </citation>
    <scope>NUCLEOTIDE SEQUENCE [LARGE SCALE GENOMIC DNA]</scope>
    <source>
        <strain evidence="2 3">Pan153</strain>
    </source>
</reference>
<name>A0A518FLR3_9PLAN</name>
<organism evidence="2 3">
    <name type="scientific">Gimesia panareensis</name>
    <dbReference type="NCBI Taxonomy" id="2527978"/>
    <lineage>
        <taxon>Bacteria</taxon>
        <taxon>Pseudomonadati</taxon>
        <taxon>Planctomycetota</taxon>
        <taxon>Planctomycetia</taxon>
        <taxon>Planctomycetales</taxon>
        <taxon>Planctomycetaceae</taxon>
        <taxon>Gimesia</taxon>
    </lineage>
</organism>
<evidence type="ECO:0000256" key="1">
    <source>
        <dbReference type="SAM" id="Phobius"/>
    </source>
</evidence>
<keyword evidence="1" id="KW-0472">Membrane</keyword>
<gene>
    <name evidence="2" type="ORF">Pan153_19330</name>
</gene>
<dbReference type="AlphaFoldDB" id="A0A518FLR3"/>
<sequence>MGNVRKPEILNPAPTMVLMYGYGALTMIALSFAPEQWLTSDEIGQTWMNRIRVQGENQIKSFRVMTTAIGSFALLWSLLTVIVTMGVMWEL</sequence>
<dbReference type="Proteomes" id="UP000320839">
    <property type="component" value="Chromosome"/>
</dbReference>
<feature type="transmembrane region" description="Helical" evidence="1">
    <location>
        <begin position="12"/>
        <end position="33"/>
    </location>
</feature>
<keyword evidence="1" id="KW-0812">Transmembrane</keyword>
<dbReference type="RefSeq" id="WP_145455351.1">
    <property type="nucleotide sequence ID" value="NZ_CP036317.1"/>
</dbReference>
<feature type="transmembrane region" description="Helical" evidence="1">
    <location>
        <begin position="68"/>
        <end position="89"/>
    </location>
</feature>
<evidence type="ECO:0000313" key="3">
    <source>
        <dbReference type="Proteomes" id="UP000320839"/>
    </source>
</evidence>
<proteinExistence type="predicted"/>
<protein>
    <submittedName>
        <fullName evidence="2">Uncharacterized protein</fullName>
    </submittedName>
</protein>
<dbReference type="EMBL" id="CP036317">
    <property type="protein sequence ID" value="QDV17298.1"/>
    <property type="molecule type" value="Genomic_DNA"/>
</dbReference>
<accession>A0A518FLR3</accession>
<keyword evidence="1" id="KW-1133">Transmembrane helix</keyword>
<evidence type="ECO:0000313" key="2">
    <source>
        <dbReference type="EMBL" id="QDV17298.1"/>
    </source>
</evidence>